<evidence type="ECO:0000313" key="4">
    <source>
        <dbReference type="EMBL" id="QPS09951.1"/>
    </source>
</evidence>
<dbReference type="Proteomes" id="UP000594778">
    <property type="component" value="Chromosome"/>
</dbReference>
<evidence type="ECO:0000256" key="3">
    <source>
        <dbReference type="PROSITE-ProRule" id="PRU00023"/>
    </source>
</evidence>
<dbReference type="PRINTS" id="PR01415">
    <property type="entry name" value="ANKYRIN"/>
</dbReference>
<gene>
    <name evidence="4" type="ORF">I6G66_08100</name>
</gene>
<feature type="repeat" description="ANK" evidence="3">
    <location>
        <begin position="42"/>
        <end position="74"/>
    </location>
</feature>
<dbReference type="PROSITE" id="PS50297">
    <property type="entry name" value="ANK_REP_REGION"/>
    <property type="match status" value="3"/>
</dbReference>
<dbReference type="PANTHER" id="PTHR24166:SF48">
    <property type="entry name" value="PROTEIN VAPYRIN"/>
    <property type="match status" value="1"/>
</dbReference>
<reference evidence="4 5" key="1">
    <citation type="submission" date="2020-12" db="EMBL/GenBank/DDBJ databases">
        <title>FDA dAtabase for Regulatory Grade micrObial Sequences (FDA-ARGOS): Supporting development and validation of Infectious Disease Dx tests.</title>
        <authorList>
            <person name="Sproer C."/>
            <person name="Gronow S."/>
            <person name="Severitt S."/>
            <person name="Schroder I."/>
            <person name="Tallon L."/>
            <person name="Sadzewicz L."/>
            <person name="Zhao X."/>
            <person name="Boylan J."/>
            <person name="Ott S."/>
            <person name="Bowen H."/>
            <person name="Vavikolanu K."/>
            <person name="Mehta A."/>
            <person name="Aluvathingal J."/>
            <person name="Nadendla S."/>
            <person name="Lowell S."/>
            <person name="Myers T."/>
            <person name="Yan Y."/>
            <person name="Sichtig H."/>
        </authorList>
    </citation>
    <scope>NUCLEOTIDE SEQUENCE [LARGE SCALE GENOMIC DNA]</scope>
    <source>
        <strain evidence="4 5">FDAARGOS_909</strain>
    </source>
</reference>
<proteinExistence type="predicted"/>
<accession>A0A7T2S6R3</accession>
<keyword evidence="2 3" id="KW-0040">ANK repeat</keyword>
<evidence type="ECO:0000256" key="2">
    <source>
        <dbReference type="ARBA" id="ARBA00023043"/>
    </source>
</evidence>
<dbReference type="EMBL" id="CP065668">
    <property type="protein sequence ID" value="QPS09951.1"/>
    <property type="molecule type" value="Genomic_DNA"/>
</dbReference>
<feature type="repeat" description="ANK" evidence="3">
    <location>
        <begin position="76"/>
        <end position="101"/>
    </location>
</feature>
<feature type="repeat" description="ANK" evidence="3">
    <location>
        <begin position="112"/>
        <end position="144"/>
    </location>
</feature>
<evidence type="ECO:0000256" key="1">
    <source>
        <dbReference type="ARBA" id="ARBA00022737"/>
    </source>
</evidence>
<dbReference type="AlphaFoldDB" id="A0A7T2S6R3"/>
<evidence type="ECO:0000313" key="5">
    <source>
        <dbReference type="Proteomes" id="UP000594778"/>
    </source>
</evidence>
<dbReference type="PROSITE" id="PS50088">
    <property type="entry name" value="ANK_REPEAT"/>
    <property type="match status" value="3"/>
</dbReference>
<dbReference type="PANTHER" id="PTHR24166">
    <property type="entry name" value="ROLLING PEBBLES, ISOFORM B"/>
    <property type="match status" value="1"/>
</dbReference>
<dbReference type="InterPro" id="IPR036770">
    <property type="entry name" value="Ankyrin_rpt-contain_sf"/>
</dbReference>
<dbReference type="Pfam" id="PF12796">
    <property type="entry name" value="Ank_2"/>
    <property type="match status" value="1"/>
</dbReference>
<organism evidence="4 5">
    <name type="scientific">Delftia acidovorans</name>
    <name type="common">Pseudomonas acidovorans</name>
    <name type="synonym">Comamonas acidovorans</name>
    <dbReference type="NCBI Taxonomy" id="80866"/>
    <lineage>
        <taxon>Bacteria</taxon>
        <taxon>Pseudomonadati</taxon>
        <taxon>Pseudomonadota</taxon>
        <taxon>Betaproteobacteria</taxon>
        <taxon>Burkholderiales</taxon>
        <taxon>Comamonadaceae</taxon>
        <taxon>Delftia</taxon>
    </lineage>
</organism>
<dbReference type="SUPFAM" id="SSF48403">
    <property type="entry name" value="Ankyrin repeat"/>
    <property type="match status" value="1"/>
</dbReference>
<dbReference type="Gene3D" id="1.25.40.20">
    <property type="entry name" value="Ankyrin repeat-containing domain"/>
    <property type="match status" value="1"/>
</dbReference>
<name>A0A7T2S6R3_DELAC</name>
<dbReference type="InterPro" id="IPR050889">
    <property type="entry name" value="Dendritic_Spine_Reg/Scaffold"/>
</dbReference>
<dbReference type="Pfam" id="PF13637">
    <property type="entry name" value="Ank_4"/>
    <property type="match status" value="1"/>
</dbReference>
<sequence length="340" mass="36688">MTDTQKTGSNHHLRLAAQRGDLARITARLEAGDALEGRHKGTGRTPLLEAVIAGQAQAVSLLLQQGGDVHACCAAVGHTALQWAVVQGHEQIARTLLQQGAAPGHRGPDSFLGHTSLMIAAAHGKTPLVRLLLEAGADPGAVDNRGGTALTHAESNGHVEAAAMLRAAGTMPEPQAPALIVQPWPELRWVPSSLTRSGESLPGDAAAAEIVRSYIVASHDWEVDAWLRSRAARAGAEHFSWEEALARAGEIRELHCTSRKRQYPRAAIGETPEWTPDIALIEVLQPRASRAELLLRFPSPSHFLHEYETVFVCLREHGLWRIDSARKRLVGTAGWSQVIL</sequence>
<protein>
    <submittedName>
        <fullName evidence="4">Ankyrin repeat domain-containing protein</fullName>
    </submittedName>
</protein>
<dbReference type="RefSeq" id="WP_197956676.1">
    <property type="nucleotide sequence ID" value="NZ_CP065668.1"/>
</dbReference>
<keyword evidence="1" id="KW-0677">Repeat</keyword>
<dbReference type="InterPro" id="IPR002110">
    <property type="entry name" value="Ankyrin_rpt"/>
</dbReference>
<dbReference type="SMART" id="SM00248">
    <property type="entry name" value="ANK"/>
    <property type="match status" value="4"/>
</dbReference>